<organism evidence="1 2">
    <name type="scientific">[Candida] subhashii</name>
    <dbReference type="NCBI Taxonomy" id="561895"/>
    <lineage>
        <taxon>Eukaryota</taxon>
        <taxon>Fungi</taxon>
        <taxon>Dikarya</taxon>
        <taxon>Ascomycota</taxon>
        <taxon>Saccharomycotina</taxon>
        <taxon>Pichiomycetes</taxon>
        <taxon>Debaryomycetaceae</taxon>
        <taxon>Spathaspora</taxon>
    </lineage>
</organism>
<accession>A0A8J5QI59</accession>
<keyword evidence="2" id="KW-1185">Reference proteome</keyword>
<dbReference type="RefSeq" id="XP_049262003.1">
    <property type="nucleotide sequence ID" value="XM_049408707.1"/>
</dbReference>
<sequence>MFIPTIISTALTISGGSVCYKSYGIFLNVTCSQSISQISADISTNPNFCYIAPSPAALDAASFTFQNQSRFYEVASNKSGYYLSRNPAWKPVHSPIAICGAVSKLTVPEYWCSTFAQACLDDQEFHNIYRISSDDSSRAGTSCTAAITSMIPCTSPLRCF</sequence>
<name>A0A8J5QI59_9ASCO</name>
<evidence type="ECO:0000313" key="1">
    <source>
        <dbReference type="EMBL" id="KAG7661770.1"/>
    </source>
</evidence>
<dbReference type="EMBL" id="JAGSYN010000199">
    <property type="protein sequence ID" value="KAG7661770.1"/>
    <property type="molecule type" value="Genomic_DNA"/>
</dbReference>
<gene>
    <name evidence="1" type="ORF">J8A68_004718</name>
</gene>
<evidence type="ECO:0000313" key="2">
    <source>
        <dbReference type="Proteomes" id="UP000694255"/>
    </source>
</evidence>
<proteinExistence type="predicted"/>
<dbReference type="Proteomes" id="UP000694255">
    <property type="component" value="Unassembled WGS sequence"/>
</dbReference>
<dbReference type="AlphaFoldDB" id="A0A8J5QI59"/>
<comment type="caution">
    <text evidence="1">The sequence shown here is derived from an EMBL/GenBank/DDBJ whole genome shotgun (WGS) entry which is preliminary data.</text>
</comment>
<protein>
    <submittedName>
        <fullName evidence="1">Uncharacterized protein</fullName>
    </submittedName>
</protein>
<reference evidence="1 2" key="1">
    <citation type="journal article" date="2021" name="DNA Res.">
        <title>Genome analysis of Candida subhashii reveals its hybrid nature and dual mitochondrial genome conformations.</title>
        <authorList>
            <person name="Mixao V."/>
            <person name="Hegedusova E."/>
            <person name="Saus E."/>
            <person name="Pryszcz L.P."/>
            <person name="Cillingova A."/>
            <person name="Nosek J."/>
            <person name="Gabaldon T."/>
        </authorList>
    </citation>
    <scope>NUCLEOTIDE SEQUENCE [LARGE SCALE GENOMIC DNA]</scope>
    <source>
        <strain evidence="1 2">CBS 10753</strain>
    </source>
</reference>
<dbReference type="GeneID" id="73471518"/>